<accession>A0ABR9KNP0</accession>
<evidence type="ECO:0008006" key="3">
    <source>
        <dbReference type="Google" id="ProtNLM"/>
    </source>
</evidence>
<dbReference type="EMBL" id="JADBEF010000001">
    <property type="protein sequence ID" value="MBE1563635.1"/>
    <property type="molecule type" value="Genomic_DNA"/>
</dbReference>
<keyword evidence="2" id="KW-1185">Reference proteome</keyword>
<comment type="caution">
    <text evidence="1">The sequence shown here is derived from an EMBL/GenBank/DDBJ whole genome shotgun (WGS) entry which is preliminary data.</text>
</comment>
<gene>
    <name evidence="1" type="ORF">H4W81_006414</name>
</gene>
<protein>
    <recommendedName>
        <fullName evidence="3">SMI1/KNR4 family protein</fullName>
    </recommendedName>
</protein>
<name>A0ABR9KNP0_9ACTN</name>
<proteinExistence type="predicted"/>
<dbReference type="RefSeq" id="WP_225958886.1">
    <property type="nucleotide sequence ID" value="NZ_BAAASY010000022.1"/>
</dbReference>
<sequence length="234" mass="26426">MFDLRTELAGTIDNRDGSWGFIRRFAAAWSTPLGERDGYDAADLDAAEQRLGLRLPTVLREAYALLGRRGDLTGNQDRLLTPEELYIDDTGQVLVYRLENQHVAEWGIPLDALEREDSRTVYRASMADKSAELWAPWLDRLSLAFVEIVLSETLIAEEELFNFLDLTPDDIALVEATYERLAMPAYPADEPSIVWFAGPDVLLRQDAGACLMVRARTPEALDEVYETLDGEWNL</sequence>
<reference evidence="1 2" key="1">
    <citation type="submission" date="2020-10" db="EMBL/GenBank/DDBJ databases">
        <title>Sequencing the genomes of 1000 actinobacteria strains.</title>
        <authorList>
            <person name="Klenk H.-P."/>
        </authorList>
    </citation>
    <scope>NUCLEOTIDE SEQUENCE [LARGE SCALE GENOMIC DNA]</scope>
    <source>
        <strain evidence="1 2">DSM 43748</strain>
    </source>
</reference>
<dbReference type="Proteomes" id="UP000661607">
    <property type="component" value="Unassembled WGS sequence"/>
</dbReference>
<organism evidence="1 2">
    <name type="scientific">Nonomuraea africana</name>
    <dbReference type="NCBI Taxonomy" id="46171"/>
    <lineage>
        <taxon>Bacteria</taxon>
        <taxon>Bacillati</taxon>
        <taxon>Actinomycetota</taxon>
        <taxon>Actinomycetes</taxon>
        <taxon>Streptosporangiales</taxon>
        <taxon>Streptosporangiaceae</taxon>
        <taxon>Nonomuraea</taxon>
    </lineage>
</organism>
<evidence type="ECO:0000313" key="2">
    <source>
        <dbReference type="Proteomes" id="UP000661607"/>
    </source>
</evidence>
<evidence type="ECO:0000313" key="1">
    <source>
        <dbReference type="EMBL" id="MBE1563635.1"/>
    </source>
</evidence>